<dbReference type="EMBL" id="JBAWSV010000001">
    <property type="protein sequence ID" value="MEI4828327.1"/>
    <property type="molecule type" value="Genomic_DNA"/>
</dbReference>
<proteinExistence type="predicted"/>
<reference evidence="2 3" key="1">
    <citation type="submission" date="2024-01" db="EMBL/GenBank/DDBJ databases">
        <title>Seven novel Bacillus-like species.</title>
        <authorList>
            <person name="Liu G."/>
        </authorList>
    </citation>
    <scope>NUCLEOTIDE SEQUENCE [LARGE SCALE GENOMIC DNA]</scope>
    <source>
        <strain evidence="2 3">FJAT-53711</strain>
    </source>
</reference>
<dbReference type="Pfam" id="PF08874">
    <property type="entry name" value="DUF1835"/>
    <property type="match status" value="1"/>
</dbReference>
<name>A0ABU8FSY7_9BACI</name>
<evidence type="ECO:0000259" key="1">
    <source>
        <dbReference type="Pfam" id="PF08874"/>
    </source>
</evidence>
<evidence type="ECO:0000313" key="2">
    <source>
        <dbReference type="EMBL" id="MEI4828327.1"/>
    </source>
</evidence>
<dbReference type="InterPro" id="IPR014973">
    <property type="entry name" value="DUF1835"/>
</dbReference>
<organism evidence="2 3">
    <name type="scientific">Bacillus yunxiaonensis</name>
    <dbReference type="NCBI Taxonomy" id="3127665"/>
    <lineage>
        <taxon>Bacteria</taxon>
        <taxon>Bacillati</taxon>
        <taxon>Bacillota</taxon>
        <taxon>Bacilli</taxon>
        <taxon>Bacillales</taxon>
        <taxon>Bacillaceae</taxon>
        <taxon>Bacillus</taxon>
    </lineage>
</organism>
<protein>
    <submittedName>
        <fullName evidence="2">DUF1835 domain-containing protein</fullName>
    </submittedName>
</protein>
<keyword evidence="3" id="KW-1185">Reference proteome</keyword>
<feature type="domain" description="DUF1835" evidence="1">
    <location>
        <begin position="66"/>
        <end position="122"/>
    </location>
</feature>
<dbReference type="RefSeq" id="WP_336480715.1">
    <property type="nucleotide sequence ID" value="NZ_JBAWSV010000001.1"/>
</dbReference>
<comment type="caution">
    <text evidence="2">The sequence shown here is derived from an EMBL/GenBank/DDBJ whole genome shotgun (WGS) entry which is preliminary data.</text>
</comment>
<accession>A0ABU8FSY7</accession>
<sequence length="132" mass="15069">MLKHLQKTLEHLTEDEAKEVLFNILTQLHSLEIHFNKEAFTSLTNTPRELIQQHILKTDITKSKHVHIAFDDSAAGSLKYALKEANTQEEHVLLFSDAFSVGPLFHLDQEAGQLARKQWIPTLPLDFCPSRA</sequence>
<evidence type="ECO:0000313" key="3">
    <source>
        <dbReference type="Proteomes" id="UP001367922"/>
    </source>
</evidence>
<gene>
    <name evidence="2" type="ORF">WAX78_02485</name>
</gene>
<dbReference type="Proteomes" id="UP001367922">
    <property type="component" value="Unassembled WGS sequence"/>
</dbReference>